<dbReference type="AlphaFoldDB" id="A0A8T7M920"/>
<keyword evidence="1" id="KW-0812">Transmembrane</keyword>
<name>A0A8T7M920_9CHLR</name>
<dbReference type="EMBL" id="CP128400">
    <property type="protein sequence ID" value="WJW68458.1"/>
    <property type="molecule type" value="Genomic_DNA"/>
</dbReference>
<keyword evidence="1" id="KW-0472">Membrane</keyword>
<proteinExistence type="predicted"/>
<protein>
    <submittedName>
        <fullName evidence="2">Uncharacterized protein</fullName>
    </submittedName>
</protein>
<dbReference type="RefSeq" id="WP_341470362.1">
    <property type="nucleotide sequence ID" value="NZ_CP128400.1"/>
</dbReference>
<evidence type="ECO:0000313" key="4">
    <source>
        <dbReference type="Proteomes" id="UP000521676"/>
    </source>
</evidence>
<reference evidence="2 4" key="1">
    <citation type="submission" date="2020-06" db="EMBL/GenBank/DDBJ databases">
        <title>Anoxygenic phototrophic Chloroflexota member uses a Type I reaction center.</title>
        <authorList>
            <person name="Tsuji J.M."/>
            <person name="Shaw N.A."/>
            <person name="Nagashima S."/>
            <person name="Venkiteswaran J."/>
            <person name="Schiff S.L."/>
            <person name="Hanada S."/>
            <person name="Tank M."/>
            <person name="Neufeld J.D."/>
        </authorList>
    </citation>
    <scope>NUCLEOTIDE SEQUENCE [LARGE SCALE GENOMIC DNA]</scope>
    <source>
        <strain evidence="2">L227-S17</strain>
    </source>
</reference>
<evidence type="ECO:0000313" key="2">
    <source>
        <dbReference type="EMBL" id="NWJ48526.1"/>
    </source>
</evidence>
<evidence type="ECO:0000313" key="3">
    <source>
        <dbReference type="EMBL" id="WJW68458.1"/>
    </source>
</evidence>
<feature type="transmembrane region" description="Helical" evidence="1">
    <location>
        <begin position="28"/>
        <end position="46"/>
    </location>
</feature>
<reference evidence="3" key="2">
    <citation type="journal article" date="2024" name="Nature">
        <title>Anoxygenic phototroph of the Chloroflexota uses a type I reaction centre.</title>
        <authorList>
            <person name="Tsuji J.M."/>
            <person name="Shaw N.A."/>
            <person name="Nagashima S."/>
            <person name="Venkiteswaran J.J."/>
            <person name="Schiff S.L."/>
            <person name="Watanabe T."/>
            <person name="Fukui M."/>
            <person name="Hanada S."/>
            <person name="Tank M."/>
            <person name="Neufeld J.D."/>
        </authorList>
    </citation>
    <scope>NUCLEOTIDE SEQUENCE</scope>
    <source>
        <strain evidence="3">L227-S17</strain>
    </source>
</reference>
<evidence type="ECO:0000256" key="1">
    <source>
        <dbReference type="SAM" id="Phobius"/>
    </source>
</evidence>
<sequence length="152" mass="17769">MSTNDVEELDEETSKERARTFLLFRLQWLLNIVVAVLSAIAIGLAYAEQRTVAQIIFLFIVLIFIGSVILTVYRYRRNSERRQIILDKLDAERNTRLREVFDEARREKRLPNDRESKDGFDNSLREITELAEAERLRKAKRNTPKEGGKSGR</sequence>
<gene>
    <name evidence="2" type="ORF">HXX08_21930</name>
    <name evidence="3" type="ORF">OZ401_004070</name>
</gene>
<dbReference type="Proteomes" id="UP000521676">
    <property type="component" value="Unassembled WGS sequence"/>
</dbReference>
<evidence type="ECO:0000313" key="5">
    <source>
        <dbReference type="Proteomes" id="UP001431572"/>
    </source>
</evidence>
<keyword evidence="5" id="KW-1185">Reference proteome</keyword>
<accession>A0A8T7M920</accession>
<keyword evidence="1" id="KW-1133">Transmembrane helix</keyword>
<feature type="transmembrane region" description="Helical" evidence="1">
    <location>
        <begin position="52"/>
        <end position="73"/>
    </location>
</feature>
<dbReference type="EMBL" id="JACATZ010000003">
    <property type="protein sequence ID" value="NWJ48526.1"/>
    <property type="molecule type" value="Genomic_DNA"/>
</dbReference>
<organism evidence="2 4">
    <name type="scientific">Candidatus Chlorohelix allophototropha</name>
    <dbReference type="NCBI Taxonomy" id="3003348"/>
    <lineage>
        <taxon>Bacteria</taxon>
        <taxon>Bacillati</taxon>
        <taxon>Chloroflexota</taxon>
        <taxon>Chloroflexia</taxon>
        <taxon>Candidatus Chloroheliales</taxon>
        <taxon>Candidatus Chloroheliaceae</taxon>
        <taxon>Candidatus Chlorohelix</taxon>
    </lineage>
</organism>
<dbReference type="Proteomes" id="UP001431572">
    <property type="component" value="Chromosome 2"/>
</dbReference>